<organism evidence="9 10">
    <name type="scientific">Veillonella hominis</name>
    <dbReference type="NCBI Taxonomy" id="2764330"/>
    <lineage>
        <taxon>Bacteria</taxon>
        <taxon>Bacillati</taxon>
        <taxon>Bacillota</taxon>
        <taxon>Negativicutes</taxon>
        <taxon>Veillonellales</taxon>
        <taxon>Veillonellaceae</taxon>
        <taxon>Veillonella</taxon>
    </lineage>
</organism>
<evidence type="ECO:0000256" key="3">
    <source>
        <dbReference type="ARBA" id="ARBA00023082"/>
    </source>
</evidence>
<feature type="region of interest" description="Sigma-70 factor domain-2" evidence="6">
    <location>
        <begin position="154"/>
        <end position="224"/>
    </location>
</feature>
<keyword evidence="1 6" id="KW-0963">Cytoplasm</keyword>
<feature type="short sequence motif" description="Interaction with polymerase core subunit RpoC" evidence="6">
    <location>
        <begin position="178"/>
        <end position="181"/>
    </location>
</feature>
<dbReference type="SUPFAM" id="SSF88946">
    <property type="entry name" value="Sigma2 domain of RNA polymerase sigma factors"/>
    <property type="match status" value="1"/>
</dbReference>
<comment type="function">
    <text evidence="6">Sigma factors are initiation factors that promote the attachment of RNA polymerase to specific initiation sites and are then released. This sigma factor is the primary sigma factor during exponential growth.</text>
</comment>
<dbReference type="RefSeq" id="WP_187002490.1">
    <property type="nucleotide sequence ID" value="NZ_JACRWI010000003.1"/>
</dbReference>
<feature type="DNA-binding region" description="H-T-H motif" evidence="6">
    <location>
        <begin position="348"/>
        <end position="367"/>
    </location>
</feature>
<keyword evidence="10" id="KW-1185">Reference proteome</keyword>
<dbReference type="PROSITE" id="PS00716">
    <property type="entry name" value="SIGMA70_2"/>
    <property type="match status" value="1"/>
</dbReference>
<evidence type="ECO:0000256" key="6">
    <source>
        <dbReference type="HAMAP-Rule" id="MF_00963"/>
    </source>
</evidence>
<feature type="domain" description="RNA polymerase sigma-70" evidence="8">
    <location>
        <begin position="347"/>
        <end position="373"/>
    </location>
</feature>
<dbReference type="PANTHER" id="PTHR30603:SF60">
    <property type="entry name" value="RNA POLYMERASE SIGMA FACTOR RPOD"/>
    <property type="match status" value="1"/>
</dbReference>
<dbReference type="InterPro" id="IPR036388">
    <property type="entry name" value="WH-like_DNA-bd_sf"/>
</dbReference>
<evidence type="ECO:0000256" key="1">
    <source>
        <dbReference type="ARBA" id="ARBA00022490"/>
    </source>
</evidence>
<dbReference type="Pfam" id="PF03979">
    <property type="entry name" value="Sigma70_r1_1"/>
    <property type="match status" value="1"/>
</dbReference>
<keyword evidence="4 6" id="KW-0238">DNA-binding</keyword>
<comment type="similarity">
    <text evidence="6">Belongs to the sigma-70 factor family. RpoD/SigA subfamily.</text>
</comment>
<keyword evidence="5 6" id="KW-0804">Transcription</keyword>
<dbReference type="SUPFAM" id="SSF88659">
    <property type="entry name" value="Sigma3 and sigma4 domains of RNA polymerase sigma factors"/>
    <property type="match status" value="2"/>
</dbReference>
<evidence type="ECO:0000256" key="5">
    <source>
        <dbReference type="ARBA" id="ARBA00023163"/>
    </source>
</evidence>
<comment type="subunit">
    <text evidence="6">Interacts transiently with the RNA polymerase catalytic core.</text>
</comment>
<dbReference type="PROSITE" id="PS00715">
    <property type="entry name" value="SIGMA70_1"/>
    <property type="match status" value="1"/>
</dbReference>
<evidence type="ECO:0000313" key="10">
    <source>
        <dbReference type="Proteomes" id="UP000640363"/>
    </source>
</evidence>
<dbReference type="Pfam" id="PF04545">
    <property type="entry name" value="Sigma70_r4"/>
    <property type="match status" value="1"/>
</dbReference>
<dbReference type="Pfam" id="PF04542">
    <property type="entry name" value="Sigma70_r2"/>
    <property type="match status" value="1"/>
</dbReference>
<evidence type="ECO:0000256" key="4">
    <source>
        <dbReference type="ARBA" id="ARBA00023125"/>
    </source>
</evidence>
<feature type="region of interest" description="Sigma-70 factor domain-4" evidence="6">
    <location>
        <begin position="322"/>
        <end position="375"/>
    </location>
</feature>
<dbReference type="InterPro" id="IPR000943">
    <property type="entry name" value="RNA_pol_sigma70"/>
</dbReference>
<evidence type="ECO:0000259" key="8">
    <source>
        <dbReference type="PROSITE" id="PS00716"/>
    </source>
</evidence>
<dbReference type="InterPro" id="IPR014284">
    <property type="entry name" value="RNA_pol_sigma-70_dom"/>
</dbReference>
<protein>
    <recommendedName>
        <fullName evidence="6">RNA polymerase sigma factor SigA</fullName>
    </recommendedName>
</protein>
<dbReference type="Pfam" id="PF00140">
    <property type="entry name" value="Sigma70_r1_2"/>
    <property type="match status" value="1"/>
</dbReference>
<keyword evidence="3 6" id="KW-0731">Sigma factor</keyword>
<dbReference type="Pfam" id="PF04539">
    <property type="entry name" value="Sigma70_r3"/>
    <property type="match status" value="1"/>
</dbReference>
<dbReference type="Proteomes" id="UP000640363">
    <property type="component" value="Unassembled WGS sequence"/>
</dbReference>
<evidence type="ECO:0000313" key="9">
    <source>
        <dbReference type="EMBL" id="MBC6001304.1"/>
    </source>
</evidence>
<dbReference type="Gene3D" id="1.10.601.10">
    <property type="entry name" value="RNA Polymerase Primary Sigma Factor"/>
    <property type="match status" value="2"/>
</dbReference>
<dbReference type="InterPro" id="IPR028630">
    <property type="entry name" value="Sigma70_RpoD"/>
</dbReference>
<dbReference type="Gene3D" id="1.10.10.10">
    <property type="entry name" value="Winged helix-like DNA-binding domain superfamily/Winged helix DNA-binding domain"/>
    <property type="match status" value="2"/>
</dbReference>
<dbReference type="InterPro" id="IPR050239">
    <property type="entry name" value="Sigma-70_RNA_pol_init_factors"/>
</dbReference>
<dbReference type="NCBIfam" id="TIGR02937">
    <property type="entry name" value="sigma70-ECF"/>
    <property type="match status" value="1"/>
</dbReference>
<dbReference type="InterPro" id="IPR012760">
    <property type="entry name" value="RNA_pol_sigma_RpoD_C"/>
</dbReference>
<dbReference type="InterPro" id="IPR013325">
    <property type="entry name" value="RNA_pol_sigma_r2"/>
</dbReference>
<feature type="region of interest" description="Sigma-70 factor domain-3" evidence="6">
    <location>
        <begin position="233"/>
        <end position="309"/>
    </location>
</feature>
<dbReference type="PANTHER" id="PTHR30603">
    <property type="entry name" value="RNA POLYMERASE SIGMA FACTOR RPO"/>
    <property type="match status" value="1"/>
</dbReference>
<dbReference type="InterPro" id="IPR007127">
    <property type="entry name" value="RNA_pol_sigma_70_r1_1"/>
</dbReference>
<dbReference type="InterPro" id="IPR009042">
    <property type="entry name" value="RNA_pol_sigma70_r1_2"/>
</dbReference>
<comment type="subcellular location">
    <subcellularLocation>
        <location evidence="6">Cytoplasm</location>
    </subcellularLocation>
</comment>
<keyword evidence="2 6" id="KW-0805">Transcription regulation</keyword>
<comment type="caution">
    <text evidence="9">The sequence shown here is derived from an EMBL/GenBank/DDBJ whole genome shotgun (WGS) entry which is preliminary data.</text>
</comment>
<dbReference type="Gene3D" id="1.10.220.120">
    <property type="entry name" value="Sigma-70 factor, region 1.1"/>
    <property type="match status" value="1"/>
</dbReference>
<dbReference type="InterPro" id="IPR007630">
    <property type="entry name" value="RNA_pol_sigma70_r4"/>
</dbReference>
<dbReference type="InterPro" id="IPR007627">
    <property type="entry name" value="RNA_pol_sigma70_r2"/>
</dbReference>
<name>A0ABR7JWR1_9FIRM</name>
<proteinExistence type="inferred from homology"/>
<gene>
    <name evidence="9" type="primary">rpoD</name>
    <name evidence="6" type="synonym">sigA</name>
    <name evidence="9" type="ORF">H8892_04990</name>
</gene>
<accession>A0ABR7JWR1</accession>
<feature type="domain" description="RNA polymerase sigma-70" evidence="7">
    <location>
        <begin position="178"/>
        <end position="191"/>
    </location>
</feature>
<dbReference type="EMBL" id="JACRWI010000003">
    <property type="protein sequence ID" value="MBC6001304.1"/>
    <property type="molecule type" value="Genomic_DNA"/>
</dbReference>
<dbReference type="InterPro" id="IPR007624">
    <property type="entry name" value="RNA_pol_sigma70_r3"/>
</dbReference>
<dbReference type="NCBIfam" id="TIGR02393">
    <property type="entry name" value="RpoD_Cterm"/>
    <property type="match status" value="1"/>
</dbReference>
<dbReference type="InterPro" id="IPR042189">
    <property type="entry name" value="RNA_pol_sigma_70_r1_1_sf"/>
</dbReference>
<sequence length="386" mass="43797">MAKKVQKSQIEEIVEQLLEKGRKSGVLTQSEISDALHEQTEITAEQLDDIYTTLGKLNVEIVVDIDADDTDSHTIETDEDEDEVSSEKKISIDLSVDSGVNIDDPVRMYLKEIGRVPLLSADEEIVLAKQIEAGAQEDATYKDIQLSKKAKKKLVDANLRLVVSIAKRYVGRGMLFLDLIQEGNLGLIKAVDKFDYTKGYKFSTYATWWIRQAITRAIADQARTIRIPVHMVETINKLIRISRQLLQDKGREPLPEEIAEGMGITVERVREIQKIAQEPVSLETPIGEEEDSHLGDFIEDQDAIAPDDAASYILLQEQIEDVFTCLTDREQQVLILRFGLKDGKPRTLEEVGQHFNVTRERIRQIEGKALTKLRNRGKRDKIKDFL</sequence>
<dbReference type="HAMAP" id="MF_00963">
    <property type="entry name" value="Sigma70_RpoD_SigA"/>
    <property type="match status" value="1"/>
</dbReference>
<dbReference type="InterPro" id="IPR013324">
    <property type="entry name" value="RNA_pol_sigma_r3/r4-like"/>
</dbReference>
<evidence type="ECO:0000259" key="7">
    <source>
        <dbReference type="PROSITE" id="PS00715"/>
    </source>
</evidence>
<reference evidence="9 10" key="1">
    <citation type="submission" date="2020-08" db="EMBL/GenBank/DDBJ databases">
        <authorList>
            <person name="Liu C."/>
            <person name="Sun Q."/>
        </authorList>
    </citation>
    <scope>NUCLEOTIDE SEQUENCE [LARGE SCALE GENOMIC DNA]</scope>
    <source>
        <strain evidence="9 10">NSJ-78</strain>
    </source>
</reference>
<dbReference type="CDD" id="cd06171">
    <property type="entry name" value="Sigma70_r4"/>
    <property type="match status" value="1"/>
</dbReference>
<dbReference type="PRINTS" id="PR00046">
    <property type="entry name" value="SIGMA70FCT"/>
</dbReference>
<evidence type="ECO:0000256" key="2">
    <source>
        <dbReference type="ARBA" id="ARBA00023015"/>
    </source>
</evidence>